<feature type="transmembrane region" description="Helical" evidence="14">
    <location>
        <begin position="119"/>
        <end position="138"/>
    </location>
</feature>
<evidence type="ECO:0000256" key="12">
    <source>
        <dbReference type="ARBA" id="ARBA00033708"/>
    </source>
</evidence>
<dbReference type="InterPro" id="IPR011851">
    <property type="entry name" value="Na/Pro_symporter"/>
</dbReference>
<keyword evidence="9 14" id="KW-0406">Ion transport</keyword>
<keyword evidence="7 14" id="KW-1133">Transmembrane helix</keyword>
<evidence type="ECO:0000256" key="8">
    <source>
        <dbReference type="ARBA" id="ARBA00023053"/>
    </source>
</evidence>
<evidence type="ECO:0000256" key="4">
    <source>
        <dbReference type="ARBA" id="ARBA00022475"/>
    </source>
</evidence>
<dbReference type="PANTHER" id="PTHR48086">
    <property type="entry name" value="SODIUM/PROLINE SYMPORTER-RELATED"/>
    <property type="match status" value="1"/>
</dbReference>
<feature type="transmembrane region" description="Helical" evidence="14">
    <location>
        <begin position="183"/>
        <end position="202"/>
    </location>
</feature>
<evidence type="ECO:0000256" key="10">
    <source>
        <dbReference type="ARBA" id="ARBA00023136"/>
    </source>
</evidence>
<organism evidence="15 16">
    <name type="scientific">Leptolyngbya foveolarum</name>
    <dbReference type="NCBI Taxonomy" id="47253"/>
    <lineage>
        <taxon>Bacteria</taxon>
        <taxon>Bacillati</taxon>
        <taxon>Cyanobacteriota</taxon>
        <taxon>Cyanophyceae</taxon>
        <taxon>Leptolyngbyales</taxon>
        <taxon>Leptolyngbyaceae</taxon>
        <taxon>Leptolyngbya group</taxon>
        <taxon>Leptolyngbya</taxon>
    </lineage>
</organism>
<dbReference type="InterPro" id="IPR001734">
    <property type="entry name" value="Na/solute_symporter"/>
</dbReference>
<keyword evidence="8 14" id="KW-0915">Sodium</keyword>
<feature type="transmembrane region" description="Helical" evidence="14">
    <location>
        <begin position="358"/>
        <end position="376"/>
    </location>
</feature>
<evidence type="ECO:0000256" key="14">
    <source>
        <dbReference type="RuleBase" id="RU366012"/>
    </source>
</evidence>
<keyword evidence="5 14" id="KW-0812">Transmembrane</keyword>
<dbReference type="GO" id="GO:0005298">
    <property type="term" value="F:proline:sodium symporter activity"/>
    <property type="evidence" value="ECO:0007669"/>
    <property type="project" value="UniProtKB-UniRule"/>
</dbReference>
<dbReference type="EMBL" id="QBMC01000097">
    <property type="protein sequence ID" value="PZO15137.1"/>
    <property type="molecule type" value="Genomic_DNA"/>
</dbReference>
<sequence length="474" mass="50215">MAIALTFIAFLLLFTAVGLYSSTQRQSTTTDYLLAGRSVSPWLVALSALSTGQSGFLFTAQVGYAYTSGISAIWLAIGWAIGDYLSWLLVFKQLRTASEASDSETVPNFLAQKQSGHRLISATSALITIMFLGTYAAAQLLAGSKALNSLFGWNIVWGILIGAVIVVVYCFSGGIRASIWTDAVQTVVMIGALLLLLVYTIGAGGGVENIFSNLESIDTNLVALFPADLQWGFFPFFIGWLVAGFGAVGQPHILVRAMAIDDANNMGKARDIRTICGLVTAFAAIFIGWAGRVLLPNLADPELALLDLSVDLLPAVLVGVMLAGIFAATISTADSQILSCSAALTQDLFPGMSHSYRAAKLGTLIVTGVVLAIALINNDSVFGLITFAWSLLASGLGVLLVVRAWERPVATPVAITMMTAGIAAAWLWKYYELSGAMYEVLPGMLVSALVYLIGQWVMDRQAASTAIPINAGKD</sequence>
<dbReference type="PANTHER" id="PTHR48086:SF3">
    <property type="entry name" value="SODIUM_PROLINE SYMPORTER"/>
    <property type="match status" value="1"/>
</dbReference>
<keyword evidence="4 14" id="KW-1003">Cell membrane</keyword>
<evidence type="ECO:0000256" key="6">
    <source>
        <dbReference type="ARBA" id="ARBA00022847"/>
    </source>
</evidence>
<comment type="caution">
    <text evidence="14">Lacks conserved residue(s) required for the propagation of feature annotation.</text>
</comment>
<feature type="transmembrane region" description="Helical" evidence="14">
    <location>
        <begin position="233"/>
        <end position="255"/>
    </location>
</feature>
<dbReference type="Proteomes" id="UP000249354">
    <property type="component" value="Unassembled WGS sequence"/>
</dbReference>
<evidence type="ECO:0000256" key="9">
    <source>
        <dbReference type="ARBA" id="ARBA00023065"/>
    </source>
</evidence>
<feature type="transmembrane region" description="Helical" evidence="14">
    <location>
        <begin position="150"/>
        <end position="171"/>
    </location>
</feature>
<feature type="transmembrane region" description="Helical" evidence="14">
    <location>
        <begin position="440"/>
        <end position="458"/>
    </location>
</feature>
<feature type="transmembrane region" description="Helical" evidence="14">
    <location>
        <begin position="382"/>
        <end position="402"/>
    </location>
</feature>
<comment type="similarity">
    <text evidence="2 13">Belongs to the sodium:solute symporter (SSF) (TC 2.A.21) family.</text>
</comment>
<feature type="transmembrane region" description="Helical" evidence="14">
    <location>
        <begin position="275"/>
        <end position="295"/>
    </location>
</feature>
<reference evidence="16" key="1">
    <citation type="submission" date="2018-04" db="EMBL/GenBank/DDBJ databases">
        <authorList>
            <person name="Cornet L."/>
        </authorList>
    </citation>
    <scope>NUCLEOTIDE SEQUENCE [LARGE SCALE GENOMIC DNA]</scope>
</reference>
<accession>A0A2W4U7B5</accession>
<dbReference type="GO" id="GO:0015824">
    <property type="term" value="P:proline transport"/>
    <property type="evidence" value="ECO:0007669"/>
    <property type="project" value="UniProtKB-UniRule"/>
</dbReference>
<feature type="transmembrane region" description="Helical" evidence="14">
    <location>
        <begin position="315"/>
        <end position="337"/>
    </location>
</feature>
<evidence type="ECO:0000256" key="13">
    <source>
        <dbReference type="RuleBase" id="RU362091"/>
    </source>
</evidence>
<keyword evidence="3 14" id="KW-0813">Transport</keyword>
<comment type="caution">
    <text evidence="15">The sequence shown here is derived from an EMBL/GenBank/DDBJ whole genome shotgun (WGS) entry which is preliminary data.</text>
</comment>
<evidence type="ECO:0000313" key="15">
    <source>
        <dbReference type="EMBL" id="PZO15137.1"/>
    </source>
</evidence>
<keyword evidence="10 14" id="KW-0472">Membrane</keyword>
<proteinExistence type="inferred from homology"/>
<dbReference type="InterPro" id="IPR038377">
    <property type="entry name" value="Na/Glc_symporter_sf"/>
</dbReference>
<feature type="transmembrane region" description="Helical" evidence="14">
    <location>
        <begin position="409"/>
        <end position="428"/>
    </location>
</feature>
<keyword evidence="6 14" id="KW-0769">Symport</keyword>
<dbReference type="Pfam" id="PF00474">
    <property type="entry name" value="SSF"/>
    <property type="match status" value="1"/>
</dbReference>
<dbReference type="CDD" id="cd11475">
    <property type="entry name" value="SLC5sbd_PutP"/>
    <property type="match status" value="1"/>
</dbReference>
<dbReference type="Gene3D" id="1.20.1730.10">
    <property type="entry name" value="Sodium/glucose cotransporter"/>
    <property type="match status" value="1"/>
</dbReference>
<evidence type="ECO:0000256" key="7">
    <source>
        <dbReference type="ARBA" id="ARBA00022989"/>
    </source>
</evidence>
<dbReference type="AlphaFoldDB" id="A0A2W4U7B5"/>
<name>A0A2W4U7B5_9CYAN</name>
<keyword evidence="14" id="KW-0029">Amino-acid transport</keyword>
<reference evidence="15 16" key="2">
    <citation type="submission" date="2018-06" db="EMBL/GenBank/DDBJ databases">
        <title>Metagenomic assembly of (sub)arctic Cyanobacteria and their associated microbiome from non-axenic cultures.</title>
        <authorList>
            <person name="Baurain D."/>
        </authorList>
    </citation>
    <scope>NUCLEOTIDE SEQUENCE [LARGE SCALE GENOMIC DNA]</scope>
    <source>
        <strain evidence="15">ULC129bin1</strain>
    </source>
</reference>
<keyword evidence="11 14" id="KW-0739">Sodium transport</keyword>
<dbReference type="GO" id="GO:0005886">
    <property type="term" value="C:plasma membrane"/>
    <property type="evidence" value="ECO:0007669"/>
    <property type="project" value="UniProtKB-SubCell"/>
</dbReference>
<comment type="function">
    <text evidence="14">Catalyzes the sodium-dependent uptake of extracellular L-proline.</text>
</comment>
<evidence type="ECO:0000256" key="5">
    <source>
        <dbReference type="ARBA" id="ARBA00022692"/>
    </source>
</evidence>
<protein>
    <recommendedName>
        <fullName evidence="14">Sodium/proline symporter</fullName>
    </recommendedName>
    <alternativeName>
        <fullName evidence="14">Proline permease</fullName>
    </alternativeName>
</protein>
<dbReference type="GO" id="GO:0031402">
    <property type="term" value="F:sodium ion binding"/>
    <property type="evidence" value="ECO:0007669"/>
    <property type="project" value="UniProtKB-UniRule"/>
</dbReference>
<comment type="subcellular location">
    <subcellularLocation>
        <location evidence="1 14">Cell membrane</location>
        <topology evidence="1 14">Multi-pass membrane protein</topology>
    </subcellularLocation>
</comment>
<dbReference type="PROSITE" id="PS50283">
    <property type="entry name" value="NA_SOLUT_SYMP_3"/>
    <property type="match status" value="1"/>
</dbReference>
<evidence type="ECO:0000256" key="3">
    <source>
        <dbReference type="ARBA" id="ARBA00022448"/>
    </source>
</evidence>
<evidence type="ECO:0000256" key="2">
    <source>
        <dbReference type="ARBA" id="ARBA00006434"/>
    </source>
</evidence>
<comment type="catalytic activity">
    <reaction evidence="12">
        <text>L-proline(in) + Na(+)(in) = L-proline(out) + Na(+)(out)</text>
        <dbReference type="Rhea" id="RHEA:28967"/>
        <dbReference type="ChEBI" id="CHEBI:29101"/>
        <dbReference type="ChEBI" id="CHEBI:60039"/>
    </reaction>
</comment>
<evidence type="ECO:0000313" key="16">
    <source>
        <dbReference type="Proteomes" id="UP000249354"/>
    </source>
</evidence>
<evidence type="ECO:0000256" key="11">
    <source>
        <dbReference type="ARBA" id="ARBA00023201"/>
    </source>
</evidence>
<gene>
    <name evidence="15" type="ORF">DCF25_14030</name>
</gene>
<feature type="transmembrane region" description="Helical" evidence="14">
    <location>
        <begin position="72"/>
        <end position="91"/>
    </location>
</feature>
<dbReference type="InterPro" id="IPR050277">
    <property type="entry name" value="Sodium:Solute_Symporter"/>
</dbReference>
<evidence type="ECO:0000256" key="1">
    <source>
        <dbReference type="ARBA" id="ARBA00004651"/>
    </source>
</evidence>